<dbReference type="Proteomes" id="UP000194139">
    <property type="component" value="Chromosome"/>
</dbReference>
<keyword evidence="3" id="KW-1185">Reference proteome</keyword>
<dbReference type="PIRSF" id="PIRSF004681">
    <property type="entry name" value="UCP004681"/>
    <property type="match status" value="1"/>
</dbReference>
<evidence type="ECO:0000313" key="3">
    <source>
        <dbReference type="Proteomes" id="UP000194139"/>
    </source>
</evidence>
<name>A0A1W6Z0G7_9BORD</name>
<gene>
    <name evidence="2" type="ORF">CAL13_11760</name>
</gene>
<proteinExistence type="inferred from homology"/>
<accession>A0A1W6Z0G7</accession>
<dbReference type="InterPro" id="IPR035917">
    <property type="entry name" value="YjbQ-like_sf"/>
</dbReference>
<protein>
    <submittedName>
        <fullName evidence="2">Secondary thiamine-phosphate synthase</fullName>
    </submittedName>
</protein>
<dbReference type="PANTHER" id="PTHR30615">
    <property type="entry name" value="UNCHARACTERIZED PROTEIN YJBQ-RELATED"/>
    <property type="match status" value="1"/>
</dbReference>
<organism evidence="2 3">
    <name type="scientific">Bordetella genomosp. 9</name>
    <dbReference type="NCBI Taxonomy" id="1416803"/>
    <lineage>
        <taxon>Bacteria</taxon>
        <taxon>Pseudomonadati</taxon>
        <taxon>Pseudomonadota</taxon>
        <taxon>Betaproteobacteria</taxon>
        <taxon>Burkholderiales</taxon>
        <taxon>Alcaligenaceae</taxon>
        <taxon>Bordetella</taxon>
    </lineage>
</organism>
<dbReference type="PROSITE" id="PS01314">
    <property type="entry name" value="UPF0047"/>
    <property type="match status" value="1"/>
</dbReference>
<dbReference type="EMBL" id="CP021109">
    <property type="protein sequence ID" value="ARP86806.1"/>
    <property type="molecule type" value="Genomic_DNA"/>
</dbReference>
<dbReference type="InterPro" id="IPR001602">
    <property type="entry name" value="UPF0047_YjbQ-like"/>
</dbReference>
<evidence type="ECO:0000313" key="2">
    <source>
        <dbReference type="EMBL" id="ARP86806.1"/>
    </source>
</evidence>
<evidence type="ECO:0000256" key="1">
    <source>
        <dbReference type="ARBA" id="ARBA00005534"/>
    </source>
</evidence>
<dbReference type="AlphaFoldDB" id="A0A1W6Z0G7"/>
<sequence>MPRVFPMRHIAQDQLEIDTPGRGFIELTEQIGRLAGSVGITMGIAHVFTQHTSCSLLITENADPQVRADLERYFARLVPDGDPVFGHDEEGPDDMPAHVRAALTGVSLTVPIAAGKLALGTWQGIYLWEHRQRPHRRIVTVTLTGYGPQAPDNGNG</sequence>
<reference evidence="2 3" key="1">
    <citation type="submission" date="2017-05" db="EMBL/GenBank/DDBJ databases">
        <title>Complete and WGS of Bordetella genogroups.</title>
        <authorList>
            <person name="Spilker T."/>
            <person name="LiPuma J."/>
        </authorList>
    </citation>
    <scope>NUCLEOTIDE SEQUENCE [LARGE SCALE GENOMIC DNA]</scope>
    <source>
        <strain evidence="2 3">AU17164</strain>
    </source>
</reference>
<dbReference type="Pfam" id="PF01894">
    <property type="entry name" value="YjbQ"/>
    <property type="match status" value="1"/>
</dbReference>
<dbReference type="SUPFAM" id="SSF111038">
    <property type="entry name" value="YjbQ-like"/>
    <property type="match status" value="1"/>
</dbReference>
<comment type="similarity">
    <text evidence="1">Belongs to the UPF0047 family.</text>
</comment>
<dbReference type="Gene3D" id="2.60.120.460">
    <property type="entry name" value="YjbQ-like"/>
    <property type="match status" value="1"/>
</dbReference>
<dbReference type="NCBIfam" id="TIGR00149">
    <property type="entry name" value="TIGR00149_YjbQ"/>
    <property type="match status" value="1"/>
</dbReference>
<dbReference type="PANTHER" id="PTHR30615:SF8">
    <property type="entry name" value="UPF0047 PROTEIN C4A8.02C"/>
    <property type="match status" value="1"/>
</dbReference>